<dbReference type="AlphaFoldDB" id="A0AAD5QZU0"/>
<keyword evidence="2" id="KW-1185">Reference proteome</keyword>
<gene>
    <name evidence="1" type="ORF">KIN20_027815</name>
</gene>
<organism evidence="1 2">
    <name type="scientific">Parelaphostrongylus tenuis</name>
    <name type="common">Meningeal worm</name>
    <dbReference type="NCBI Taxonomy" id="148309"/>
    <lineage>
        <taxon>Eukaryota</taxon>
        <taxon>Metazoa</taxon>
        <taxon>Ecdysozoa</taxon>
        <taxon>Nematoda</taxon>
        <taxon>Chromadorea</taxon>
        <taxon>Rhabditida</taxon>
        <taxon>Rhabditina</taxon>
        <taxon>Rhabditomorpha</taxon>
        <taxon>Strongyloidea</taxon>
        <taxon>Metastrongylidae</taxon>
        <taxon>Parelaphostrongylus</taxon>
    </lineage>
</organism>
<accession>A0AAD5QZU0</accession>
<reference evidence="1" key="1">
    <citation type="submission" date="2021-06" db="EMBL/GenBank/DDBJ databases">
        <title>Parelaphostrongylus tenuis whole genome reference sequence.</title>
        <authorList>
            <person name="Garwood T.J."/>
            <person name="Larsen P.A."/>
            <person name="Fountain-Jones N.M."/>
            <person name="Garbe J.R."/>
            <person name="Macchietto M.G."/>
            <person name="Kania S.A."/>
            <person name="Gerhold R.W."/>
            <person name="Richards J.E."/>
            <person name="Wolf T.M."/>
        </authorList>
    </citation>
    <scope>NUCLEOTIDE SEQUENCE</scope>
    <source>
        <strain evidence="1">MNPRO001-30</strain>
        <tissue evidence="1">Meninges</tissue>
    </source>
</reference>
<dbReference type="EMBL" id="JAHQIW010005742">
    <property type="protein sequence ID" value="KAJ1366988.1"/>
    <property type="molecule type" value="Genomic_DNA"/>
</dbReference>
<sequence length="72" mass="8397">MKPSFLAKIFTLHPHKLRFDYMSNGDMRKMQVCEIVEHTSLKENGTPYATVLHHSMVSSVRMNKLKECTENE</sequence>
<proteinExistence type="predicted"/>
<comment type="caution">
    <text evidence="1">The sequence shown here is derived from an EMBL/GenBank/DDBJ whole genome shotgun (WGS) entry which is preliminary data.</text>
</comment>
<evidence type="ECO:0000313" key="1">
    <source>
        <dbReference type="EMBL" id="KAJ1366988.1"/>
    </source>
</evidence>
<dbReference type="Proteomes" id="UP001196413">
    <property type="component" value="Unassembled WGS sequence"/>
</dbReference>
<evidence type="ECO:0000313" key="2">
    <source>
        <dbReference type="Proteomes" id="UP001196413"/>
    </source>
</evidence>
<protein>
    <submittedName>
        <fullName evidence="1">Uncharacterized protein</fullName>
    </submittedName>
</protein>
<name>A0AAD5QZU0_PARTN</name>